<evidence type="ECO:0000313" key="4">
    <source>
        <dbReference type="Proteomes" id="UP000613580"/>
    </source>
</evidence>
<feature type="compositionally biased region" description="Acidic residues" evidence="2">
    <location>
        <begin position="513"/>
        <end position="533"/>
    </location>
</feature>
<organism evidence="3 4">
    <name type="scientific">Mycena chlorophos</name>
    <name type="common">Agaric fungus</name>
    <name type="synonym">Agaricus chlorophos</name>
    <dbReference type="NCBI Taxonomy" id="658473"/>
    <lineage>
        <taxon>Eukaryota</taxon>
        <taxon>Fungi</taxon>
        <taxon>Dikarya</taxon>
        <taxon>Basidiomycota</taxon>
        <taxon>Agaricomycotina</taxon>
        <taxon>Agaricomycetes</taxon>
        <taxon>Agaricomycetidae</taxon>
        <taxon>Agaricales</taxon>
        <taxon>Marasmiineae</taxon>
        <taxon>Mycenaceae</taxon>
        <taxon>Mycena</taxon>
    </lineage>
</organism>
<dbReference type="OrthoDB" id="3258555at2759"/>
<dbReference type="SUPFAM" id="SSF52047">
    <property type="entry name" value="RNI-like"/>
    <property type="match status" value="1"/>
</dbReference>
<protein>
    <submittedName>
        <fullName evidence="3">F-box domain-containing protein</fullName>
    </submittedName>
</protein>
<dbReference type="AlphaFoldDB" id="A0A8H6SUV8"/>
<name>A0A8H6SUV8_MYCCL</name>
<feature type="region of interest" description="Disordered" evidence="2">
    <location>
        <begin position="513"/>
        <end position="575"/>
    </location>
</feature>
<dbReference type="Gene3D" id="3.80.10.10">
    <property type="entry name" value="Ribonuclease Inhibitor"/>
    <property type="match status" value="1"/>
</dbReference>
<evidence type="ECO:0000256" key="1">
    <source>
        <dbReference type="SAM" id="Coils"/>
    </source>
</evidence>
<dbReference type="Proteomes" id="UP000613580">
    <property type="component" value="Unassembled WGS sequence"/>
</dbReference>
<accession>A0A8H6SUV8</accession>
<sequence length="604" mass="68506">MSAPWLKSDSDSSSDGYQWSPLLQRVHEAQEIWTAMTSELRRLQLENAELKEKVWSLSKRVEAYQAGRTTVAEIPPEILLCIFRDALPPWWMTCAVREPTPASLYTIDLKQKTSLARVCRSWNAVANEMLYGRVHLRSIGQVAAFSRTIQQRNGLAQLVQQIDLSCFVPPAYDALFAEETANIFTLCPRLGHIGFVPIYKLPSTTYLPLQLKENITSLEFSQHIDFDLILVTLAHLQQRLRRLSLAFTEDSLETQPPLEFPILEELRIIIATDDSNEDEPVIWSWSMPILQRLWLSTGPAVSSLVMASSLLRHAPQILANYGSNVTFLSLTLTFRNGTALEDIFCPKLQHLVITTCCHRSPHVDECALLVRGHPALEYLDIWCLTWGKQDHLSLQPNIPHITQADLRAKFPALRKCRIFDGTFVHFADLNLEFPPSPPRPLSQPRFLGEFDFRPAENICATHSAWIHTTYKVQHGAYFARPPWLSGALEFVEPGSAFSDRDFADFVQFADSDDMELDSDEDPDWEPDSDEESDGGSCTDSDSEAWDSGESESDMSSDSQSDTNMSTDFESVDEDELSLADEMKWEIDRAQLLEIFSDIVRQVDE</sequence>
<dbReference type="EMBL" id="JACAZE010000009">
    <property type="protein sequence ID" value="KAF7305916.1"/>
    <property type="molecule type" value="Genomic_DNA"/>
</dbReference>
<dbReference type="InterPro" id="IPR032675">
    <property type="entry name" value="LRR_dom_sf"/>
</dbReference>
<comment type="caution">
    <text evidence="3">The sequence shown here is derived from an EMBL/GenBank/DDBJ whole genome shotgun (WGS) entry which is preliminary data.</text>
</comment>
<keyword evidence="4" id="KW-1185">Reference proteome</keyword>
<keyword evidence="1" id="KW-0175">Coiled coil</keyword>
<feature type="compositionally biased region" description="Low complexity" evidence="2">
    <location>
        <begin position="555"/>
        <end position="567"/>
    </location>
</feature>
<reference evidence="3" key="1">
    <citation type="submission" date="2020-05" db="EMBL/GenBank/DDBJ databases">
        <title>Mycena genomes resolve the evolution of fungal bioluminescence.</title>
        <authorList>
            <person name="Tsai I.J."/>
        </authorList>
    </citation>
    <scope>NUCLEOTIDE SEQUENCE</scope>
    <source>
        <strain evidence="3">110903Hualien_Pintung</strain>
    </source>
</reference>
<evidence type="ECO:0000313" key="3">
    <source>
        <dbReference type="EMBL" id="KAF7305916.1"/>
    </source>
</evidence>
<evidence type="ECO:0000256" key="2">
    <source>
        <dbReference type="SAM" id="MobiDB-lite"/>
    </source>
</evidence>
<feature type="coiled-coil region" evidence="1">
    <location>
        <begin position="33"/>
        <end position="60"/>
    </location>
</feature>
<feature type="compositionally biased region" description="Acidic residues" evidence="2">
    <location>
        <begin position="540"/>
        <end position="554"/>
    </location>
</feature>
<proteinExistence type="predicted"/>
<gene>
    <name evidence="3" type="ORF">HMN09_00745800</name>
</gene>